<keyword evidence="2" id="KW-1185">Reference proteome</keyword>
<protein>
    <submittedName>
        <fullName evidence="1">Pyridoxamine 5'-phosphate oxidase family protein</fullName>
    </submittedName>
</protein>
<dbReference type="Gene3D" id="2.30.110.10">
    <property type="entry name" value="Electron Transport, Fmn-binding Protein, Chain A"/>
    <property type="match status" value="1"/>
</dbReference>
<evidence type="ECO:0000313" key="2">
    <source>
        <dbReference type="Proteomes" id="UP001589536"/>
    </source>
</evidence>
<gene>
    <name evidence="1" type="ORF">ACFFPI_10030</name>
</gene>
<dbReference type="RefSeq" id="WP_345046136.1">
    <property type="nucleotide sequence ID" value="NZ_BAABED010000001.1"/>
</dbReference>
<reference evidence="1 2" key="1">
    <citation type="submission" date="2024-09" db="EMBL/GenBank/DDBJ databases">
        <authorList>
            <person name="Sun Q."/>
            <person name="Mori K."/>
        </authorList>
    </citation>
    <scope>NUCLEOTIDE SEQUENCE [LARGE SCALE GENOMIC DNA]</scope>
    <source>
        <strain evidence="1 2">JCM 13519</strain>
    </source>
</reference>
<dbReference type="Proteomes" id="UP001589536">
    <property type="component" value="Unassembled WGS sequence"/>
</dbReference>
<dbReference type="EMBL" id="JBHMBH010000021">
    <property type="protein sequence ID" value="MFB9714459.1"/>
    <property type="molecule type" value="Genomic_DNA"/>
</dbReference>
<evidence type="ECO:0000313" key="1">
    <source>
        <dbReference type="EMBL" id="MFB9714459.1"/>
    </source>
</evidence>
<accession>A0ABV5URA1</accession>
<dbReference type="InterPro" id="IPR024747">
    <property type="entry name" value="Pyridox_Oxase-rel"/>
</dbReference>
<name>A0ABV5URA1_9MICC</name>
<organism evidence="1 2">
    <name type="scientific">Arthrobacter methylotrophus</name>
    <dbReference type="NCBI Taxonomy" id="121291"/>
    <lineage>
        <taxon>Bacteria</taxon>
        <taxon>Bacillati</taxon>
        <taxon>Actinomycetota</taxon>
        <taxon>Actinomycetes</taxon>
        <taxon>Micrococcales</taxon>
        <taxon>Micrococcaceae</taxon>
        <taxon>Arthrobacter</taxon>
    </lineage>
</organism>
<dbReference type="InterPro" id="IPR012349">
    <property type="entry name" value="Split_barrel_FMN-bd"/>
</dbReference>
<dbReference type="SUPFAM" id="SSF50475">
    <property type="entry name" value="FMN-binding split barrel"/>
    <property type="match status" value="1"/>
</dbReference>
<proteinExistence type="predicted"/>
<dbReference type="Pfam" id="PF12900">
    <property type="entry name" value="Pyridox_ox_2"/>
    <property type="match status" value="1"/>
</dbReference>
<comment type="caution">
    <text evidence="1">The sequence shown here is derived from an EMBL/GenBank/DDBJ whole genome shotgun (WGS) entry which is preliminary data.</text>
</comment>
<sequence>MSLPSMDPGRADGGLHVAEELSQEQCWELLRSKATGRFGFIEQGRVVILPVNYVVDGQSIYFRTTGDGSIAGAVPSPESTFQIDDSRADRSEGWSVLVSGASSRVEDEDLLTRLWGKVMAEPWAGGARNLFIRIQADRVSGRHVHLT</sequence>